<dbReference type="Proteomes" id="UP000183642">
    <property type="component" value="Unassembled WGS sequence"/>
</dbReference>
<reference evidence="4" key="1">
    <citation type="submission" date="2016-10" db="EMBL/GenBank/DDBJ databases">
        <authorList>
            <person name="Varghese N."/>
            <person name="Submissions S."/>
        </authorList>
    </citation>
    <scope>NUCLEOTIDE SEQUENCE [LARGE SCALE GENOMIC DNA]</scope>
    <source>
        <strain evidence="4">DSM 43161</strain>
    </source>
</reference>
<dbReference type="OrthoDB" id="4829865at2"/>
<keyword evidence="2" id="KW-0732">Signal</keyword>
<dbReference type="AlphaFoldDB" id="A0A1I5HXC1"/>
<sequence>MYSSVLVPSLLTAALLLTACDGDDVTRTASDTGTGSSAPSTAEPTTPTAEPTEPAEGAVEQASGDGPPAGRTPEPTTPGATAPGTSLPGTAAPDTAAPEPPGEHAPQDVPPGTGRPAGYPTEVVSTHGARLWGVYLAAGSPGDAGESHAVGEAESFLIGQGFAGSGIGSVSCDQGAAEQLGVAPDDHRVAVYFATVEQAQQFVDVYEREPLGTALVTTYCLD</sequence>
<feature type="region of interest" description="Disordered" evidence="1">
    <location>
        <begin position="26"/>
        <end position="121"/>
    </location>
</feature>
<keyword evidence="4" id="KW-1185">Reference proteome</keyword>
<dbReference type="RefSeq" id="WP_075015350.1">
    <property type="nucleotide sequence ID" value="NZ_FOWE01000011.1"/>
</dbReference>
<evidence type="ECO:0000313" key="3">
    <source>
        <dbReference type="EMBL" id="SFO52947.1"/>
    </source>
</evidence>
<name>A0A1I5HXC1_9ACTN</name>
<evidence type="ECO:0000256" key="2">
    <source>
        <dbReference type="SAM" id="SignalP"/>
    </source>
</evidence>
<accession>A0A1I5HXC1</accession>
<dbReference type="EMBL" id="FOWE01000011">
    <property type="protein sequence ID" value="SFO52947.1"/>
    <property type="molecule type" value="Genomic_DNA"/>
</dbReference>
<feature type="compositionally biased region" description="Low complexity" evidence="1">
    <location>
        <begin position="66"/>
        <end position="97"/>
    </location>
</feature>
<feature type="chain" id="PRO_5039728915" evidence="2">
    <location>
        <begin position="20"/>
        <end position="222"/>
    </location>
</feature>
<organism evidence="3 4">
    <name type="scientific">Geodermatophilus obscurus</name>
    <dbReference type="NCBI Taxonomy" id="1861"/>
    <lineage>
        <taxon>Bacteria</taxon>
        <taxon>Bacillati</taxon>
        <taxon>Actinomycetota</taxon>
        <taxon>Actinomycetes</taxon>
        <taxon>Geodermatophilales</taxon>
        <taxon>Geodermatophilaceae</taxon>
        <taxon>Geodermatophilus</taxon>
    </lineage>
</organism>
<evidence type="ECO:0000256" key="1">
    <source>
        <dbReference type="SAM" id="MobiDB-lite"/>
    </source>
</evidence>
<proteinExistence type="predicted"/>
<feature type="signal peptide" evidence="2">
    <location>
        <begin position="1"/>
        <end position="19"/>
    </location>
</feature>
<gene>
    <name evidence="3" type="ORF">SAMN05660359_04084</name>
</gene>
<evidence type="ECO:0000313" key="4">
    <source>
        <dbReference type="Proteomes" id="UP000183642"/>
    </source>
</evidence>
<feature type="compositionally biased region" description="Low complexity" evidence="1">
    <location>
        <begin position="34"/>
        <end position="58"/>
    </location>
</feature>
<protein>
    <submittedName>
        <fullName evidence="3">Uncharacterized protein</fullName>
    </submittedName>
</protein>